<sequence>MDRTEEVIVGLFSRLREDLREEPGIGLALKAQGRNVTLRIRSEGFAGDGRQPFFAVVVGLADRDGEFRVSYNPSGTPSAERQVTIVGADSTDELHGLVERYVEEERRRLIDHRPGT</sequence>
<name>A0A518H839_9BACT</name>
<reference evidence="1 2" key="1">
    <citation type="submission" date="2019-02" db="EMBL/GenBank/DDBJ databases">
        <title>Deep-cultivation of Planctomycetes and their phenomic and genomic characterization uncovers novel biology.</title>
        <authorList>
            <person name="Wiegand S."/>
            <person name="Jogler M."/>
            <person name="Boedeker C."/>
            <person name="Pinto D."/>
            <person name="Vollmers J."/>
            <person name="Rivas-Marin E."/>
            <person name="Kohn T."/>
            <person name="Peeters S.H."/>
            <person name="Heuer A."/>
            <person name="Rast P."/>
            <person name="Oberbeckmann S."/>
            <person name="Bunk B."/>
            <person name="Jeske O."/>
            <person name="Meyerdierks A."/>
            <person name="Storesund J.E."/>
            <person name="Kallscheuer N."/>
            <person name="Luecker S."/>
            <person name="Lage O.M."/>
            <person name="Pohl T."/>
            <person name="Merkel B.J."/>
            <person name="Hornburger P."/>
            <person name="Mueller R.-W."/>
            <person name="Bruemmer F."/>
            <person name="Labrenz M."/>
            <person name="Spormann A.M."/>
            <person name="Op den Camp H."/>
            <person name="Overmann J."/>
            <person name="Amann R."/>
            <person name="Jetten M.S.M."/>
            <person name="Mascher T."/>
            <person name="Medema M.H."/>
            <person name="Devos D.P."/>
            <person name="Kaster A.-K."/>
            <person name="Ovreas L."/>
            <person name="Rohde M."/>
            <person name="Galperin M.Y."/>
            <person name="Jogler C."/>
        </authorList>
    </citation>
    <scope>NUCLEOTIDE SEQUENCE [LARGE SCALE GENOMIC DNA]</scope>
    <source>
        <strain evidence="1 2">ElP</strain>
    </source>
</reference>
<dbReference type="OrthoDB" id="9849426at2"/>
<protein>
    <submittedName>
        <fullName evidence="1">Uncharacterized protein</fullName>
    </submittedName>
</protein>
<keyword evidence="2" id="KW-1185">Reference proteome</keyword>
<dbReference type="KEGG" id="tpla:ElP_48560"/>
<evidence type="ECO:0000313" key="2">
    <source>
        <dbReference type="Proteomes" id="UP000317835"/>
    </source>
</evidence>
<gene>
    <name evidence="1" type="ORF">ElP_48560</name>
</gene>
<evidence type="ECO:0000313" key="1">
    <source>
        <dbReference type="EMBL" id="QDV36926.1"/>
    </source>
</evidence>
<dbReference type="AlphaFoldDB" id="A0A518H839"/>
<dbReference type="Proteomes" id="UP000317835">
    <property type="component" value="Chromosome"/>
</dbReference>
<organism evidence="1 2">
    <name type="scientific">Tautonia plasticadhaerens</name>
    <dbReference type="NCBI Taxonomy" id="2527974"/>
    <lineage>
        <taxon>Bacteria</taxon>
        <taxon>Pseudomonadati</taxon>
        <taxon>Planctomycetota</taxon>
        <taxon>Planctomycetia</taxon>
        <taxon>Isosphaerales</taxon>
        <taxon>Isosphaeraceae</taxon>
        <taxon>Tautonia</taxon>
    </lineage>
</organism>
<proteinExistence type="predicted"/>
<accession>A0A518H839</accession>
<dbReference type="RefSeq" id="WP_145273981.1">
    <property type="nucleotide sequence ID" value="NZ_CP036426.1"/>
</dbReference>
<dbReference type="EMBL" id="CP036426">
    <property type="protein sequence ID" value="QDV36926.1"/>
    <property type="molecule type" value="Genomic_DNA"/>
</dbReference>